<dbReference type="KEGG" id="cthr:CTHT_0036730"/>
<protein>
    <submittedName>
        <fullName evidence="2">Uncharacterized protein</fullName>
    </submittedName>
</protein>
<dbReference type="RefSeq" id="XP_006694100.1">
    <property type="nucleotide sequence ID" value="XM_006694037.1"/>
</dbReference>
<sequence length="85" mass="8740">MNPSNTSGAQKTPANANVGEDKPKMFDEHGTIGKQFTPEGAIGGTAQKIGGPLDKEGMIGKQFTTEGSIGGTVQNMMGGTKKKSN</sequence>
<dbReference type="EMBL" id="GL988041">
    <property type="protein sequence ID" value="EGS21804.1"/>
    <property type="molecule type" value="Genomic_DNA"/>
</dbReference>
<name>G0S7L3_CHATD</name>
<evidence type="ECO:0000313" key="2">
    <source>
        <dbReference type="EMBL" id="EGS21804.1"/>
    </source>
</evidence>
<feature type="compositionally biased region" description="Polar residues" evidence="1">
    <location>
        <begin position="62"/>
        <end position="77"/>
    </location>
</feature>
<feature type="compositionally biased region" description="Polar residues" evidence="1">
    <location>
        <begin position="1"/>
        <end position="15"/>
    </location>
</feature>
<dbReference type="AlphaFoldDB" id="G0S7L3"/>
<evidence type="ECO:0000256" key="1">
    <source>
        <dbReference type="SAM" id="MobiDB-lite"/>
    </source>
</evidence>
<proteinExistence type="predicted"/>
<keyword evidence="3" id="KW-1185">Reference proteome</keyword>
<dbReference type="GeneID" id="18257711"/>
<accession>G0S7L3</accession>
<dbReference type="Proteomes" id="UP000008066">
    <property type="component" value="Unassembled WGS sequence"/>
</dbReference>
<gene>
    <name evidence="2" type="ORF">CTHT_0036730</name>
</gene>
<feature type="compositionally biased region" description="Basic and acidic residues" evidence="1">
    <location>
        <begin position="19"/>
        <end position="31"/>
    </location>
</feature>
<evidence type="ECO:0000313" key="3">
    <source>
        <dbReference type="Proteomes" id="UP000008066"/>
    </source>
</evidence>
<dbReference type="HOGENOM" id="CLU_150138_1_0_1"/>
<dbReference type="eggNOG" id="ENOG502SG05">
    <property type="taxonomic scope" value="Eukaryota"/>
</dbReference>
<dbReference type="OMA" id="ENMGGEK"/>
<reference evidence="2 3" key="1">
    <citation type="journal article" date="2011" name="Cell">
        <title>Insight into structure and assembly of the nuclear pore complex by utilizing the genome of a eukaryotic thermophile.</title>
        <authorList>
            <person name="Amlacher S."/>
            <person name="Sarges P."/>
            <person name="Flemming D."/>
            <person name="van Noort V."/>
            <person name="Kunze R."/>
            <person name="Devos D.P."/>
            <person name="Arumugam M."/>
            <person name="Bork P."/>
            <person name="Hurt E."/>
        </authorList>
    </citation>
    <scope>NUCLEOTIDE SEQUENCE [LARGE SCALE GENOMIC DNA]</scope>
    <source>
        <strain evidence="3">DSM 1495 / CBS 144.50 / IMI 039719</strain>
    </source>
</reference>
<feature type="region of interest" description="Disordered" evidence="1">
    <location>
        <begin position="1"/>
        <end position="85"/>
    </location>
</feature>
<organism evidence="3">
    <name type="scientific">Chaetomium thermophilum (strain DSM 1495 / CBS 144.50 / IMI 039719)</name>
    <name type="common">Thermochaetoides thermophila</name>
    <dbReference type="NCBI Taxonomy" id="759272"/>
    <lineage>
        <taxon>Eukaryota</taxon>
        <taxon>Fungi</taxon>
        <taxon>Dikarya</taxon>
        <taxon>Ascomycota</taxon>
        <taxon>Pezizomycotina</taxon>
        <taxon>Sordariomycetes</taxon>
        <taxon>Sordariomycetidae</taxon>
        <taxon>Sordariales</taxon>
        <taxon>Chaetomiaceae</taxon>
        <taxon>Thermochaetoides</taxon>
    </lineage>
</organism>
<dbReference type="OrthoDB" id="5278621at2759"/>